<dbReference type="Gene3D" id="3.40.50.2300">
    <property type="match status" value="1"/>
</dbReference>
<dbReference type="InterPro" id="IPR036397">
    <property type="entry name" value="RNaseH_sf"/>
</dbReference>
<feature type="compositionally biased region" description="Polar residues" evidence="1">
    <location>
        <begin position="38"/>
        <end position="50"/>
    </location>
</feature>
<dbReference type="PROSITE" id="PS50822">
    <property type="entry name" value="PIWI"/>
    <property type="match status" value="1"/>
</dbReference>
<protein>
    <recommendedName>
        <fullName evidence="6">Piwi domain-containing protein</fullName>
    </recommendedName>
</protein>
<feature type="domain" description="Piwi" evidence="3">
    <location>
        <begin position="627"/>
        <end position="964"/>
    </location>
</feature>
<proteinExistence type="predicted"/>
<dbReference type="InterPro" id="IPR032474">
    <property type="entry name" value="Argonaute_N"/>
</dbReference>
<dbReference type="InterPro" id="IPR003165">
    <property type="entry name" value="Piwi"/>
</dbReference>
<accession>A0ABR4ACH7</accession>
<feature type="compositionally biased region" description="Polar residues" evidence="1">
    <location>
        <begin position="73"/>
        <end position="87"/>
    </location>
</feature>
<keyword evidence="5" id="KW-1185">Reference proteome</keyword>
<dbReference type="Pfam" id="PF02171">
    <property type="entry name" value="Piwi"/>
    <property type="match status" value="1"/>
</dbReference>
<evidence type="ECO:0000259" key="2">
    <source>
        <dbReference type="PROSITE" id="PS50821"/>
    </source>
</evidence>
<evidence type="ECO:0000313" key="4">
    <source>
        <dbReference type="EMBL" id="KAL2042825.1"/>
    </source>
</evidence>
<dbReference type="InterPro" id="IPR036085">
    <property type="entry name" value="PAZ_dom_sf"/>
</dbReference>
<dbReference type="SUPFAM" id="SSF53098">
    <property type="entry name" value="Ribonuclease H-like"/>
    <property type="match status" value="1"/>
</dbReference>
<evidence type="ECO:0000313" key="5">
    <source>
        <dbReference type="Proteomes" id="UP001590950"/>
    </source>
</evidence>
<gene>
    <name evidence="4" type="ORF">N7G274_004585</name>
</gene>
<comment type="caution">
    <text evidence="4">The sequence shown here is derived from an EMBL/GenBank/DDBJ whole genome shotgun (WGS) entry which is preliminary data.</text>
</comment>
<name>A0ABR4ACH7_9LECA</name>
<evidence type="ECO:0000259" key="3">
    <source>
        <dbReference type="PROSITE" id="PS50822"/>
    </source>
</evidence>
<dbReference type="Pfam" id="PF02170">
    <property type="entry name" value="PAZ"/>
    <property type="match status" value="1"/>
</dbReference>
<feature type="compositionally biased region" description="Low complexity" evidence="1">
    <location>
        <begin position="88"/>
        <end position="100"/>
    </location>
</feature>
<feature type="region of interest" description="Disordered" evidence="1">
    <location>
        <begin position="1"/>
        <end position="117"/>
    </location>
</feature>
<evidence type="ECO:0000256" key="1">
    <source>
        <dbReference type="SAM" id="MobiDB-lite"/>
    </source>
</evidence>
<evidence type="ECO:0008006" key="6">
    <source>
        <dbReference type="Google" id="ProtNLM"/>
    </source>
</evidence>
<sequence>MAPKDFPKKGRRGIPPSQGTKPTRKPITAKICSKESPSKSPLSQTPTSYETAPKRSDRVEPVTIQPSPAPPSNEMSRATSTSPTLVNSGSPSGKSSEGSSKAFEPTNEHHLALRPSFGTKGTPTRVLMNYIGLESTINQPIFMYSITFKNGPNYATSDKLRRLMELFLEKPILEGIGPIATDFETTFMTAREVPFDKTFKKQNGVDVGSVYYYTESERKVDKTNPGSRYEVEMSLKRKISVSELSRYLSSIHGRTESPMNDTSPTHALVVLTELGSSKPGPSIFASANRGSFSDWLAGFSTLGMGRDSQDICSSVRTSTLRMLVNPLNDTSAFCYPEGLLSNLIAAYEECSERSPDQLPPGDLQSFLSGLKVSYSYLRDRATKKPITKFRKIKGIASSKKGSEEITFDIEGKTITVKEHFNNQGIDIKAPNLPVVDLGLRDESCWVPPELCTVLPDQLYGPKLPGDRKREMMNFAMGNLGLSDSRKLSTALENLGFSKKKSTLASLGLKTGRGGMTTNPDILMVDARTLPIPRLSYDGTQSATPKNGEWNLRSVQFQDAKRMPRWAVLKAGVDPSYNPPVDELIQSLQDCGIRMKDDPTPKRYHVEPENAIALKEELQFIAKRDLRLLWVILPTKDAEMYARIKSMADINGIHTVCSVEKKLMEVKKNTDEKKLSTLKLKQFCTNLAMKINLKAGGVNWTLSDKPIHLREKTMVMGIDLAHPPSGCIDNAPSITAVVANIDNTFAQWPASLRTQATAGEQTEPYDKTIRAFERKNELPNKDAVDDLPNMVLERLELFKTYNNNELPTKILIYRNGLSSTQYTTIPRKELGVIERACKQKYEHENQNQPRTTYIVCGNGHHTRFRPAPDGAIDNDYSKSGTVVDRAVTMERGWDFFLAAQAGNMGTAKPTHYTVMQDGIGIGVDGIERITNDLSYLAGRVTRSVSLCAPAYFAGLACARAKCHLYDAYHPSTTRVSQQWSISVHDRLKDTMFYV</sequence>
<reference evidence="4 5" key="1">
    <citation type="submission" date="2024-09" db="EMBL/GenBank/DDBJ databases">
        <title>Rethinking Asexuality: The Enigmatic Case of Functional Sexual Genes in Lepraria (Stereocaulaceae).</title>
        <authorList>
            <person name="Doellman M."/>
            <person name="Sun Y."/>
            <person name="Barcenas-Pena A."/>
            <person name="Lumbsch H.T."/>
            <person name="Grewe F."/>
        </authorList>
    </citation>
    <scope>NUCLEOTIDE SEQUENCE [LARGE SCALE GENOMIC DNA]</scope>
    <source>
        <strain evidence="4 5">Mercado 3170</strain>
    </source>
</reference>
<organism evidence="4 5">
    <name type="scientific">Stereocaulon virgatum</name>
    <dbReference type="NCBI Taxonomy" id="373712"/>
    <lineage>
        <taxon>Eukaryota</taxon>
        <taxon>Fungi</taxon>
        <taxon>Dikarya</taxon>
        <taxon>Ascomycota</taxon>
        <taxon>Pezizomycotina</taxon>
        <taxon>Lecanoromycetes</taxon>
        <taxon>OSLEUM clade</taxon>
        <taxon>Lecanoromycetidae</taxon>
        <taxon>Lecanorales</taxon>
        <taxon>Lecanorineae</taxon>
        <taxon>Stereocaulaceae</taxon>
        <taxon>Stereocaulon</taxon>
    </lineage>
</organism>
<dbReference type="SMART" id="SM00950">
    <property type="entry name" value="Piwi"/>
    <property type="match status" value="1"/>
</dbReference>
<dbReference type="InterPro" id="IPR012337">
    <property type="entry name" value="RNaseH-like_sf"/>
</dbReference>
<dbReference type="PANTHER" id="PTHR22891">
    <property type="entry name" value="EUKARYOTIC TRANSLATION INITIATION FACTOR 2C"/>
    <property type="match status" value="1"/>
</dbReference>
<dbReference type="CDD" id="cd02846">
    <property type="entry name" value="PAZ_argonaute_like"/>
    <property type="match status" value="1"/>
</dbReference>
<dbReference type="EMBL" id="JBEFKJ010000013">
    <property type="protein sequence ID" value="KAL2042825.1"/>
    <property type="molecule type" value="Genomic_DNA"/>
</dbReference>
<feature type="domain" description="PAZ" evidence="2">
    <location>
        <begin position="339"/>
        <end position="455"/>
    </location>
</feature>
<dbReference type="Gene3D" id="2.170.260.10">
    <property type="entry name" value="paz domain"/>
    <property type="match status" value="1"/>
</dbReference>
<dbReference type="Gene3D" id="3.30.420.10">
    <property type="entry name" value="Ribonuclease H-like superfamily/Ribonuclease H"/>
    <property type="match status" value="1"/>
</dbReference>
<dbReference type="Proteomes" id="UP001590950">
    <property type="component" value="Unassembled WGS sequence"/>
</dbReference>
<dbReference type="InterPro" id="IPR003100">
    <property type="entry name" value="PAZ_dom"/>
</dbReference>
<dbReference type="PROSITE" id="PS50821">
    <property type="entry name" value="PAZ"/>
    <property type="match status" value="1"/>
</dbReference>
<dbReference type="Pfam" id="PF16486">
    <property type="entry name" value="ArgoN"/>
    <property type="match status" value="1"/>
</dbReference>
<dbReference type="SUPFAM" id="SSF101690">
    <property type="entry name" value="PAZ domain"/>
    <property type="match status" value="1"/>
</dbReference>